<dbReference type="Pfam" id="PF14875">
    <property type="entry name" value="PIP49_N"/>
    <property type="match status" value="1"/>
</dbReference>
<feature type="transmembrane region" description="Helical" evidence="9">
    <location>
        <begin position="104"/>
        <end position="125"/>
    </location>
</feature>
<feature type="domain" description="FAM69 protein-kinase" evidence="10">
    <location>
        <begin position="242"/>
        <end position="338"/>
    </location>
</feature>
<name>A0A812B0N6_ACAPH</name>
<organism evidence="12 13">
    <name type="scientific">Acanthosepion pharaonis</name>
    <name type="common">Pharaoh cuttlefish</name>
    <name type="synonym">Sepia pharaonis</name>
    <dbReference type="NCBI Taxonomy" id="158019"/>
    <lineage>
        <taxon>Eukaryota</taxon>
        <taxon>Metazoa</taxon>
        <taxon>Spiralia</taxon>
        <taxon>Lophotrochozoa</taxon>
        <taxon>Mollusca</taxon>
        <taxon>Cephalopoda</taxon>
        <taxon>Coleoidea</taxon>
        <taxon>Decapodiformes</taxon>
        <taxon>Sepiida</taxon>
        <taxon>Sepiina</taxon>
        <taxon>Sepiidae</taxon>
        <taxon>Acanthosepion</taxon>
    </lineage>
</organism>
<dbReference type="AlphaFoldDB" id="A0A812B0N6"/>
<gene>
    <name evidence="12" type="ORF">SPHA_10628</name>
</gene>
<dbReference type="InterPro" id="IPR022049">
    <property type="entry name" value="FAM69_kinase_dom"/>
</dbReference>
<evidence type="ECO:0000256" key="7">
    <source>
        <dbReference type="ARBA" id="ARBA00023136"/>
    </source>
</evidence>
<evidence type="ECO:0000256" key="8">
    <source>
        <dbReference type="ARBA" id="ARBA00023157"/>
    </source>
</evidence>
<feature type="transmembrane region" description="Helical" evidence="9">
    <location>
        <begin position="12"/>
        <end position="31"/>
    </location>
</feature>
<dbReference type="Pfam" id="PF12260">
    <property type="entry name" value="PIP49_C"/>
    <property type="match status" value="1"/>
</dbReference>
<evidence type="ECO:0000256" key="9">
    <source>
        <dbReference type="SAM" id="Phobius"/>
    </source>
</evidence>
<feature type="transmembrane region" description="Helical" evidence="9">
    <location>
        <begin position="148"/>
        <end position="171"/>
    </location>
</feature>
<evidence type="ECO:0000256" key="3">
    <source>
        <dbReference type="ARBA" id="ARBA00022692"/>
    </source>
</evidence>
<dbReference type="GO" id="GO:0005789">
    <property type="term" value="C:endoplasmic reticulum membrane"/>
    <property type="evidence" value="ECO:0007669"/>
    <property type="project" value="UniProtKB-SubCell"/>
</dbReference>
<keyword evidence="5" id="KW-0735">Signal-anchor</keyword>
<dbReference type="PANTHER" id="PTHR21093">
    <property type="entry name" value="DIVERGENT PROTEIN KINASE DOMAIN 1C-RELATED"/>
    <property type="match status" value="1"/>
</dbReference>
<evidence type="ECO:0000256" key="4">
    <source>
        <dbReference type="ARBA" id="ARBA00022824"/>
    </source>
</evidence>
<protein>
    <submittedName>
        <fullName evidence="12">Uncharacterized protein</fullName>
    </submittedName>
</protein>
<dbReference type="EMBL" id="CAHIKZ030000344">
    <property type="protein sequence ID" value="CAE1169456.1"/>
    <property type="molecule type" value="Genomic_DNA"/>
</dbReference>
<comment type="subcellular location">
    <subcellularLocation>
        <location evidence="1">Endoplasmic reticulum membrane</location>
        <topology evidence="1">Single-pass type II membrane protein</topology>
    </subcellularLocation>
</comment>
<accession>A0A812B0N6</accession>
<keyword evidence="3 9" id="KW-0812">Transmembrane</keyword>
<evidence type="ECO:0000313" key="13">
    <source>
        <dbReference type="Proteomes" id="UP000597762"/>
    </source>
</evidence>
<sequence>MRSAEFANWSSGVLSAIGANICVIVVGNLSIHSSRKIDSAIECFPSRLLMKRRNCEGVLSSLVTWVKSSRSRSSSERPVRFNIASLSRSASALEKREGRRGRRWCSLFVLASIVLPYIIFLLAGINNEPTGDVYNEIMRTIILKKDRIYVLISFAAFLFCSYILFNIFTLWQASTCSNSFSIKFLQELCSLYKKEVVSGSLCHSICVSHTIRYQKCTNYRDGKVVIVADADDLPYPIILNSTNKRIKLIDTDCLLRDSIIKKELRNKSCHTDQECTFFDCKGWCRTKEKKCANERINTNLQVVCEYILQGKYFFVGLLKKAPLKLREKLSWLLRQCAYPVTYNNHSFVKYYKRKYFWELYRILQRSIGIGVHNPGEI</sequence>
<reference evidence="12" key="1">
    <citation type="submission" date="2021-01" db="EMBL/GenBank/DDBJ databases">
        <authorList>
            <person name="Li R."/>
            <person name="Bekaert M."/>
        </authorList>
    </citation>
    <scope>NUCLEOTIDE SEQUENCE</scope>
    <source>
        <strain evidence="12">Farmed</strain>
    </source>
</reference>
<keyword evidence="13" id="KW-1185">Reference proteome</keyword>
<evidence type="ECO:0000259" key="10">
    <source>
        <dbReference type="Pfam" id="PF12260"/>
    </source>
</evidence>
<dbReference type="InterPro" id="IPR029244">
    <property type="entry name" value="FAM69_N"/>
</dbReference>
<feature type="domain" description="FAM69 N-terminal" evidence="11">
    <location>
        <begin position="147"/>
        <end position="239"/>
    </location>
</feature>
<dbReference type="Proteomes" id="UP000597762">
    <property type="component" value="Unassembled WGS sequence"/>
</dbReference>
<keyword evidence="6 9" id="KW-1133">Transmembrane helix</keyword>
<evidence type="ECO:0000313" key="12">
    <source>
        <dbReference type="EMBL" id="CAE1169456.1"/>
    </source>
</evidence>
<comment type="similarity">
    <text evidence="2">Belongs to the DIPK family.</text>
</comment>
<evidence type="ECO:0000256" key="6">
    <source>
        <dbReference type="ARBA" id="ARBA00022989"/>
    </source>
</evidence>
<comment type="caution">
    <text evidence="12">The sequence shown here is derived from an EMBL/GenBank/DDBJ whole genome shotgun (WGS) entry which is preliminary data.</text>
</comment>
<proteinExistence type="inferred from homology"/>
<keyword evidence="7 9" id="KW-0472">Membrane</keyword>
<evidence type="ECO:0000256" key="2">
    <source>
        <dbReference type="ARBA" id="ARBA00006338"/>
    </source>
</evidence>
<evidence type="ECO:0000256" key="5">
    <source>
        <dbReference type="ARBA" id="ARBA00022968"/>
    </source>
</evidence>
<evidence type="ECO:0000256" key="1">
    <source>
        <dbReference type="ARBA" id="ARBA00004648"/>
    </source>
</evidence>
<keyword evidence="4" id="KW-0256">Endoplasmic reticulum</keyword>
<keyword evidence="8" id="KW-1015">Disulfide bond</keyword>
<dbReference type="OrthoDB" id="8543887at2759"/>
<dbReference type="PANTHER" id="PTHR21093:SF2">
    <property type="entry name" value="DIVERGENT PROTEIN KINASE DOMAIN 1C"/>
    <property type="match status" value="1"/>
</dbReference>
<evidence type="ECO:0000259" key="11">
    <source>
        <dbReference type="Pfam" id="PF14875"/>
    </source>
</evidence>